<dbReference type="GO" id="GO:0006629">
    <property type="term" value="P:lipid metabolic process"/>
    <property type="evidence" value="ECO:0007669"/>
    <property type="project" value="InterPro"/>
</dbReference>
<gene>
    <name evidence="2" type="ordered locus">Pmen_0816</name>
</gene>
<dbReference type="EMBL" id="CP000680">
    <property type="protein sequence ID" value="ABP83584.1"/>
    <property type="molecule type" value="Genomic_DNA"/>
</dbReference>
<feature type="domain" description="Fungal lipase-type" evidence="1">
    <location>
        <begin position="335"/>
        <end position="460"/>
    </location>
</feature>
<accession>A4XQG8</accession>
<dbReference type="HOGENOM" id="CLU_023033_0_0_6"/>
<dbReference type="InterPro" id="IPR002921">
    <property type="entry name" value="Fungal_lipase-type"/>
</dbReference>
<dbReference type="eggNOG" id="COG3675">
    <property type="taxonomic scope" value="Bacteria"/>
</dbReference>
<dbReference type="KEGG" id="pmy:Pmen_0816"/>
<evidence type="ECO:0000259" key="1">
    <source>
        <dbReference type="Pfam" id="PF01764"/>
    </source>
</evidence>
<dbReference type="STRING" id="399739.Pmen_0816"/>
<protein>
    <submittedName>
        <fullName evidence="2">Lipase, class 3</fullName>
    </submittedName>
</protein>
<reference evidence="2" key="1">
    <citation type="submission" date="2007-04" db="EMBL/GenBank/DDBJ databases">
        <title>Complete sequence of Pseudomonas mendocina ymp.</title>
        <authorList>
            <consortium name="US DOE Joint Genome Institute"/>
            <person name="Copeland A."/>
            <person name="Lucas S."/>
            <person name="Lapidus A."/>
            <person name="Barry K."/>
            <person name="Glavina del Rio T."/>
            <person name="Dalin E."/>
            <person name="Tice H."/>
            <person name="Pitluck S."/>
            <person name="Kiss H."/>
            <person name="Brettin T."/>
            <person name="Detter J.C."/>
            <person name="Bruce D."/>
            <person name="Han C."/>
            <person name="Schmutz J."/>
            <person name="Larimer F."/>
            <person name="Land M."/>
            <person name="Hauser L."/>
            <person name="Kyrpides N."/>
            <person name="Mikhailova N."/>
            <person name="Hersman L."/>
            <person name="Dubois J."/>
            <person name="Maurice P."/>
            <person name="Richardson P."/>
        </authorList>
    </citation>
    <scope>NUCLEOTIDE SEQUENCE [LARGE SCALE GENOMIC DNA]</scope>
    <source>
        <strain evidence="2">Ymp</strain>
    </source>
</reference>
<organism evidence="2">
    <name type="scientific">Ectopseudomonas mendocina (strain ymp)</name>
    <name type="common">Pseudomonas mendocina</name>
    <dbReference type="NCBI Taxonomy" id="399739"/>
    <lineage>
        <taxon>Bacteria</taxon>
        <taxon>Pseudomonadati</taxon>
        <taxon>Pseudomonadota</taxon>
        <taxon>Gammaproteobacteria</taxon>
        <taxon>Pseudomonadales</taxon>
        <taxon>Pseudomonadaceae</taxon>
        <taxon>Ectopseudomonas</taxon>
    </lineage>
</organism>
<dbReference type="InterPro" id="IPR029058">
    <property type="entry name" value="AB_hydrolase_fold"/>
</dbReference>
<dbReference type="InterPro" id="IPR051218">
    <property type="entry name" value="Sec_MonoDiacylglyc_Lipase"/>
</dbReference>
<dbReference type="PANTHER" id="PTHR45856:SF24">
    <property type="entry name" value="FUNGAL LIPASE-LIKE DOMAIN-CONTAINING PROTEIN"/>
    <property type="match status" value="1"/>
</dbReference>
<dbReference type="Pfam" id="PF01764">
    <property type="entry name" value="Lipase_3"/>
    <property type="match status" value="1"/>
</dbReference>
<proteinExistence type="predicted"/>
<evidence type="ECO:0000313" key="2">
    <source>
        <dbReference type="EMBL" id="ABP83584.1"/>
    </source>
</evidence>
<dbReference type="CDD" id="cd00519">
    <property type="entry name" value="Lipase_3"/>
    <property type="match status" value="1"/>
</dbReference>
<dbReference type="SUPFAM" id="SSF53474">
    <property type="entry name" value="alpha/beta-Hydrolases"/>
    <property type="match status" value="1"/>
</dbReference>
<dbReference type="Gene3D" id="3.40.50.1820">
    <property type="entry name" value="alpha/beta hydrolase"/>
    <property type="match status" value="1"/>
</dbReference>
<sequence>MSDSPHTDMTETLTCPLRGHWVSVRLVDEHGNGKIYAGLNYVLYDSQGQKYQGSLDEDGFSRIDGIYCGPTVLSFADEYLGQDSWYVGLIRREKFALPLVALQVAAEQSPCGPRKPDGKTYLAEERALSENARFLRVEVRDLVEATAHLPDRDTAWWPRPSAVLKRNAGLAAERTGVALTPNLHHVLEVKALRAYSPILSRDKAFCALNAYHLAVMSTFVYAPFGEPKREDADYTSSPPPYPRAGSIGHVLREQLASLNKANAFNSARYHLLYEEVAYSKRLEIMPYDPERYQAEAAGEWSNPEDVHFLYDTGTDTDTDTDTQAFITHSDKVVLISVRGTQETPDILRDMDARQVPYEEGIGQAHRGFYRAFKAAKVFTQRYMDAFYTGEQTVIVCGHSLGGAIALLLAEWLRRLPTAPDVVLYTYGAPRAGDRAFVQGAQALVHHRLVNHNDPVPAVPFTWMDAEWKLATAGTVTLFSSPVLGIVLLLGGLLNLKGDPYEHHGEQRHFVPRKANGGSEASILWQPNCALIDEQACARYAGAIDLQGDMPKRMSFIEQAFSAAEHSSDGGYSRAMLTTLLRWNASVEERDGALFNAGEIRDIHNLIEQAEAQLASWRPRSFMEFRRAVRAHHDTRFYNKSDLELRRMYVEGITLARSLSRQQKEALARAKQRLLNESERRLTVRDVFGDQTEREDLSELVAQWRAIGENQKAEKLAGIALSNPHYA</sequence>
<dbReference type="PANTHER" id="PTHR45856">
    <property type="entry name" value="ALPHA/BETA-HYDROLASES SUPERFAMILY PROTEIN"/>
    <property type="match status" value="1"/>
</dbReference>
<name>A4XQG8_ECTM1</name>
<dbReference type="AlphaFoldDB" id="A4XQG8"/>